<name>A0A486XY40_9GAMM</name>
<gene>
    <name evidence="2" type="ORF">BAL341_3565</name>
</gene>
<feature type="transmembrane region" description="Helical" evidence="1">
    <location>
        <begin position="95"/>
        <end position="117"/>
    </location>
</feature>
<keyword evidence="1" id="KW-1133">Transmembrane helix</keyword>
<evidence type="ECO:0000313" key="2">
    <source>
        <dbReference type="EMBL" id="VHO06551.1"/>
    </source>
</evidence>
<reference evidence="2" key="1">
    <citation type="submission" date="2019-04" db="EMBL/GenBank/DDBJ databases">
        <authorList>
            <person name="Brambilla D."/>
        </authorList>
    </citation>
    <scope>NUCLEOTIDE SEQUENCE</scope>
    <source>
        <strain evidence="2">BAL1</strain>
    </source>
</reference>
<sequence length="334" mass="37614">MSLLIGMTFLSPFSQLTPGAFVPYLTFTLLCSVRIDKLSLNSAQQKFLLSVSVIVALLCFLAFFRVAIVMDIQESYYQMFPDLYKFMMMWANKPVLMFATHSVAGFAYYLIAICLLAAYLSQIDLKHRWVLLLLSITYSVILVLLLSNTGLALFLMLLGIYSVLFLRYGKPVAVLLVLFSITAVVLYFYQPILLVIDMATDLVVEVLSRKENGLLARFSTESRLGGSINYLTASPVVGVGMTSGGDIAFGDSFYAEYMLRLGFWGYFLVAFVTYGYLFINTKAKKYFFALAMLVFIADLGYPLFVTYRFVFLFPVVIILLNTLSRHTQSGPELK</sequence>
<feature type="transmembrane region" description="Helical" evidence="1">
    <location>
        <begin position="175"/>
        <end position="196"/>
    </location>
</feature>
<feature type="transmembrane region" description="Helical" evidence="1">
    <location>
        <begin position="152"/>
        <end position="168"/>
    </location>
</feature>
<feature type="transmembrane region" description="Helical" evidence="1">
    <location>
        <begin position="47"/>
        <end position="70"/>
    </location>
</feature>
<dbReference type="AlphaFoldDB" id="A0A486XY40"/>
<keyword evidence="1" id="KW-0812">Transmembrane</keyword>
<feature type="transmembrane region" description="Helical" evidence="1">
    <location>
        <begin position="129"/>
        <end position="146"/>
    </location>
</feature>
<keyword evidence="1" id="KW-0472">Membrane</keyword>
<feature type="transmembrane region" description="Helical" evidence="1">
    <location>
        <begin position="16"/>
        <end position="35"/>
    </location>
</feature>
<organism evidence="2">
    <name type="scientific">Rheinheimera sp. BAL341</name>
    <dbReference type="NCBI Taxonomy" id="1708203"/>
    <lineage>
        <taxon>Bacteria</taxon>
        <taxon>Pseudomonadati</taxon>
        <taxon>Pseudomonadota</taxon>
        <taxon>Gammaproteobacteria</taxon>
        <taxon>Chromatiales</taxon>
        <taxon>Chromatiaceae</taxon>
        <taxon>Rheinheimera</taxon>
    </lineage>
</organism>
<accession>A0A486XY40</accession>
<feature type="transmembrane region" description="Helical" evidence="1">
    <location>
        <begin position="286"/>
        <end position="303"/>
    </location>
</feature>
<dbReference type="EMBL" id="CAAJGR010000034">
    <property type="protein sequence ID" value="VHO06551.1"/>
    <property type="molecule type" value="Genomic_DNA"/>
</dbReference>
<protein>
    <submittedName>
        <fullName evidence="2">Uncharacterized protein</fullName>
    </submittedName>
</protein>
<proteinExistence type="predicted"/>
<evidence type="ECO:0000256" key="1">
    <source>
        <dbReference type="SAM" id="Phobius"/>
    </source>
</evidence>
<feature type="transmembrane region" description="Helical" evidence="1">
    <location>
        <begin position="261"/>
        <end position="279"/>
    </location>
</feature>